<keyword evidence="2 4" id="KW-0238">DNA-binding</keyword>
<dbReference type="SUPFAM" id="SSF48498">
    <property type="entry name" value="Tetracyclin repressor-like, C-terminal domain"/>
    <property type="match status" value="1"/>
</dbReference>
<dbReference type="InterPro" id="IPR009057">
    <property type="entry name" value="Homeodomain-like_sf"/>
</dbReference>
<evidence type="ECO:0000256" key="1">
    <source>
        <dbReference type="ARBA" id="ARBA00023015"/>
    </source>
</evidence>
<dbReference type="PROSITE" id="PS50977">
    <property type="entry name" value="HTH_TETR_2"/>
    <property type="match status" value="1"/>
</dbReference>
<keyword evidence="3" id="KW-0804">Transcription</keyword>
<dbReference type="PANTHER" id="PTHR47506">
    <property type="entry name" value="TRANSCRIPTIONAL REGULATORY PROTEIN"/>
    <property type="match status" value="1"/>
</dbReference>
<dbReference type="KEGG" id="gph:GEMMAAP_13115"/>
<dbReference type="Pfam" id="PF00440">
    <property type="entry name" value="TetR_N"/>
    <property type="match status" value="1"/>
</dbReference>
<evidence type="ECO:0000313" key="7">
    <source>
        <dbReference type="Proteomes" id="UP000076404"/>
    </source>
</evidence>
<dbReference type="InterPro" id="IPR036271">
    <property type="entry name" value="Tet_transcr_reg_TetR-rel_C_sf"/>
</dbReference>
<evidence type="ECO:0000259" key="5">
    <source>
        <dbReference type="PROSITE" id="PS50977"/>
    </source>
</evidence>
<dbReference type="GO" id="GO:0003677">
    <property type="term" value="F:DNA binding"/>
    <property type="evidence" value="ECO:0007669"/>
    <property type="project" value="UniProtKB-UniRule"/>
</dbReference>
<sequence length="181" mass="19841">MSREEVVARLMDVVRRNGYDGASLAELSKATGLGKSSLYHHFPQGKEDMAAAVLAYLEATLDASVFAPLRADGEPVVRLRAMTRALELFYDHGRDACLLANLGIGETSQRFNPRVKRIFDAWIDALVVVLRDAGLSKPVARARAADAIIRIEGAVIVARALDEPSLFDRTLRALPEELLRA</sequence>
<dbReference type="STRING" id="1379270.GEMMAAP_13115"/>
<dbReference type="InterPro" id="IPR054156">
    <property type="entry name" value="YxaF_TetR_C"/>
</dbReference>
<dbReference type="InterPro" id="IPR001647">
    <property type="entry name" value="HTH_TetR"/>
</dbReference>
<dbReference type="AlphaFoldDB" id="A0A143BQI8"/>
<dbReference type="Gene3D" id="1.10.357.10">
    <property type="entry name" value="Tetracycline Repressor, domain 2"/>
    <property type="match status" value="1"/>
</dbReference>
<reference evidence="6 7" key="2">
    <citation type="journal article" date="2016" name="Environ. Microbiol. Rep.">
        <title>Metagenomic evidence for the presence of phototrophic Gemmatimonadetes bacteria in diverse environments.</title>
        <authorList>
            <person name="Zeng Y."/>
            <person name="Baumbach J."/>
            <person name="Barbosa E.G."/>
            <person name="Azevedo V."/>
            <person name="Zhang C."/>
            <person name="Koblizek M."/>
        </authorList>
    </citation>
    <scope>NUCLEOTIDE SEQUENCE [LARGE SCALE GENOMIC DNA]</scope>
    <source>
        <strain evidence="6 7">AP64</strain>
    </source>
</reference>
<keyword evidence="7" id="KW-1185">Reference proteome</keyword>
<accession>A0A143BQI8</accession>
<gene>
    <name evidence="6" type="ORF">GEMMAAP_13115</name>
</gene>
<feature type="domain" description="HTH tetR-type" evidence="5">
    <location>
        <begin position="1"/>
        <end position="60"/>
    </location>
</feature>
<dbReference type="Pfam" id="PF21993">
    <property type="entry name" value="TetR_C_13_2"/>
    <property type="match status" value="1"/>
</dbReference>
<evidence type="ECO:0000256" key="4">
    <source>
        <dbReference type="PROSITE-ProRule" id="PRU00335"/>
    </source>
</evidence>
<evidence type="ECO:0000256" key="2">
    <source>
        <dbReference type="ARBA" id="ARBA00023125"/>
    </source>
</evidence>
<dbReference type="eggNOG" id="COG1309">
    <property type="taxonomic scope" value="Bacteria"/>
</dbReference>
<feature type="DNA-binding region" description="H-T-H motif" evidence="4">
    <location>
        <begin position="23"/>
        <end position="42"/>
    </location>
</feature>
<dbReference type="PANTHER" id="PTHR47506:SF7">
    <property type="entry name" value="TRANSCRIPTIONAL REGULATORY PROTEIN"/>
    <property type="match status" value="1"/>
</dbReference>
<organism evidence="6 7">
    <name type="scientific">Gemmatimonas phototrophica</name>
    <dbReference type="NCBI Taxonomy" id="1379270"/>
    <lineage>
        <taxon>Bacteria</taxon>
        <taxon>Pseudomonadati</taxon>
        <taxon>Gemmatimonadota</taxon>
        <taxon>Gemmatimonadia</taxon>
        <taxon>Gemmatimonadales</taxon>
        <taxon>Gemmatimonadaceae</taxon>
        <taxon>Gemmatimonas</taxon>
    </lineage>
</organism>
<evidence type="ECO:0000313" key="6">
    <source>
        <dbReference type="EMBL" id="AMW06845.1"/>
    </source>
</evidence>
<dbReference type="SUPFAM" id="SSF46689">
    <property type="entry name" value="Homeodomain-like"/>
    <property type="match status" value="1"/>
</dbReference>
<evidence type="ECO:0000256" key="3">
    <source>
        <dbReference type="ARBA" id="ARBA00023163"/>
    </source>
</evidence>
<dbReference type="OrthoDB" id="9814200at2"/>
<reference evidence="6 7" key="1">
    <citation type="journal article" date="2014" name="Proc. Natl. Acad. Sci. U.S.A.">
        <title>Functional type 2 photosynthetic reaction centers found in the rare bacterial phylum Gemmatimonadetes.</title>
        <authorList>
            <person name="Zeng Y."/>
            <person name="Feng F."/>
            <person name="Medova H."/>
            <person name="Dean J."/>
            <person name="Koblizek M."/>
        </authorList>
    </citation>
    <scope>NUCLEOTIDE SEQUENCE [LARGE SCALE GENOMIC DNA]</scope>
    <source>
        <strain evidence="6 7">AP64</strain>
    </source>
</reference>
<name>A0A143BQI8_9BACT</name>
<protein>
    <recommendedName>
        <fullName evidence="5">HTH tetR-type domain-containing protein</fullName>
    </recommendedName>
</protein>
<dbReference type="EMBL" id="CP011454">
    <property type="protein sequence ID" value="AMW06845.1"/>
    <property type="molecule type" value="Genomic_DNA"/>
</dbReference>
<proteinExistence type="predicted"/>
<dbReference type="Proteomes" id="UP000076404">
    <property type="component" value="Chromosome"/>
</dbReference>
<keyword evidence="1" id="KW-0805">Transcription regulation</keyword>